<organism evidence="1 2">
    <name type="scientific">Vibrio qingdaonensis</name>
    <dbReference type="NCBI Taxonomy" id="2829491"/>
    <lineage>
        <taxon>Bacteria</taxon>
        <taxon>Pseudomonadati</taxon>
        <taxon>Pseudomonadota</taxon>
        <taxon>Gammaproteobacteria</taxon>
        <taxon>Vibrionales</taxon>
        <taxon>Vibrionaceae</taxon>
        <taxon>Vibrio</taxon>
    </lineage>
</organism>
<comment type="caution">
    <text evidence="1">The sequence shown here is derived from an EMBL/GenBank/DDBJ whole genome shotgun (WGS) entry which is preliminary data.</text>
</comment>
<evidence type="ECO:0000313" key="1">
    <source>
        <dbReference type="EMBL" id="MCW8345830.1"/>
    </source>
</evidence>
<dbReference type="Proteomes" id="UP001155587">
    <property type="component" value="Unassembled WGS sequence"/>
</dbReference>
<keyword evidence="2" id="KW-1185">Reference proteome</keyword>
<reference evidence="1" key="1">
    <citation type="submission" date="2022-02" db="EMBL/GenBank/DDBJ databases">
        <title>Vibrio sp. nov, a new bacterium isolated from seawater.</title>
        <authorList>
            <person name="Yuan Y."/>
        </authorList>
    </citation>
    <scope>NUCLEOTIDE SEQUENCE</scope>
    <source>
        <strain evidence="1">ZSDZ65</strain>
    </source>
</reference>
<protein>
    <submittedName>
        <fullName evidence="1">Uncharacterized protein</fullName>
    </submittedName>
</protein>
<sequence>MDAHPTTYTTTQPTLRSADIVMAPERLGAMHQNRISFVRSIIRKMAKQHWRVSKADWQLSPQGFGHVTYKLTTPNHHYHLVVFCDDIADEDRNDRVIAERWDVTFALVDGDVNVALLEQLRANVPLQEAGRNPNNVLVLARANKSVRVFEHIVRYLAKGEQPNPKELAEVGYILRTTAVYGNGKFGIADFKRLENNPDFNQSFSAQMCAVYLLREFSLDWVHYLAVQQGGEHATSLHPSLQRYLGVGNATGLGMAPYLINHPTIVDQWMTTREQALSAVLQHPTDDKQYSTLQALLNKATLHLQQVITINDQQRQFNADAIADLNHLTRQLPSLMTQHSSWRDLIQDCADMSLEAQEILLSCLMEVYPELVDTYQEKMNSDETLFLPSGKKVHDLQTTIERAYQWAIDIDFNLADNHYWFWYRSQDKEEPRLGVRGVELGEDKALPLDVARQVNRLYQTLRQHESELSLAEFLVQHPQHRAIARRVWTLGHKQMGDIQMNVLHKDALPMHLLRCKLAVFGATKFDPRSDRWVRVTFFQGAPLLDEIHNNTFQDNWIFPLLPSSESLQSNELSSGGNVSC</sequence>
<dbReference type="AlphaFoldDB" id="A0A9X3HVQ9"/>
<evidence type="ECO:0000313" key="2">
    <source>
        <dbReference type="Proteomes" id="UP001155587"/>
    </source>
</evidence>
<proteinExistence type="predicted"/>
<dbReference type="EMBL" id="JAKRRY010000007">
    <property type="protein sequence ID" value="MCW8345830.1"/>
    <property type="molecule type" value="Genomic_DNA"/>
</dbReference>
<name>A0A9X3HVQ9_9VIBR</name>
<gene>
    <name evidence="1" type="ORF">MD535_07385</name>
</gene>
<dbReference type="RefSeq" id="WP_265674239.1">
    <property type="nucleotide sequence ID" value="NZ_JAKRRY010000007.1"/>
</dbReference>
<accession>A0A9X3HVQ9</accession>